<dbReference type="HOGENOM" id="CLU_3014816_0_0_1"/>
<evidence type="ECO:0000313" key="2">
    <source>
        <dbReference type="Proteomes" id="UP000054538"/>
    </source>
</evidence>
<accession>A0A0D0C7Z5</accession>
<dbReference type="InParanoid" id="A0A0D0C7Z5"/>
<dbReference type="AlphaFoldDB" id="A0A0D0C7Z5"/>
<name>A0A0D0C7Z5_9AGAM</name>
<keyword evidence="2" id="KW-1185">Reference proteome</keyword>
<protein>
    <submittedName>
        <fullName evidence="1">Uncharacterized protein</fullName>
    </submittedName>
</protein>
<organism evidence="1 2">
    <name type="scientific">Paxillus rubicundulus Ve08.2h10</name>
    <dbReference type="NCBI Taxonomy" id="930991"/>
    <lineage>
        <taxon>Eukaryota</taxon>
        <taxon>Fungi</taxon>
        <taxon>Dikarya</taxon>
        <taxon>Basidiomycota</taxon>
        <taxon>Agaricomycotina</taxon>
        <taxon>Agaricomycetes</taxon>
        <taxon>Agaricomycetidae</taxon>
        <taxon>Boletales</taxon>
        <taxon>Paxilineae</taxon>
        <taxon>Paxillaceae</taxon>
        <taxon>Paxillus</taxon>
    </lineage>
</organism>
<dbReference type="Proteomes" id="UP000054538">
    <property type="component" value="Unassembled WGS sequence"/>
</dbReference>
<reference evidence="2" key="2">
    <citation type="submission" date="2015-01" db="EMBL/GenBank/DDBJ databases">
        <title>Evolutionary Origins and Diversification of the Mycorrhizal Mutualists.</title>
        <authorList>
            <consortium name="DOE Joint Genome Institute"/>
            <consortium name="Mycorrhizal Genomics Consortium"/>
            <person name="Kohler A."/>
            <person name="Kuo A."/>
            <person name="Nagy L.G."/>
            <person name="Floudas D."/>
            <person name="Copeland A."/>
            <person name="Barry K.W."/>
            <person name="Cichocki N."/>
            <person name="Veneault-Fourrey C."/>
            <person name="LaButti K."/>
            <person name="Lindquist E.A."/>
            <person name="Lipzen A."/>
            <person name="Lundell T."/>
            <person name="Morin E."/>
            <person name="Murat C."/>
            <person name="Riley R."/>
            <person name="Ohm R."/>
            <person name="Sun H."/>
            <person name="Tunlid A."/>
            <person name="Henrissat B."/>
            <person name="Grigoriev I.V."/>
            <person name="Hibbett D.S."/>
            <person name="Martin F."/>
        </authorList>
    </citation>
    <scope>NUCLEOTIDE SEQUENCE [LARGE SCALE GENOMIC DNA]</scope>
    <source>
        <strain evidence="2">Ve08.2h10</strain>
    </source>
</reference>
<gene>
    <name evidence="1" type="ORF">PAXRUDRAFT_834286</name>
</gene>
<evidence type="ECO:0000313" key="1">
    <source>
        <dbReference type="EMBL" id="KIK79067.1"/>
    </source>
</evidence>
<dbReference type="EMBL" id="KN826387">
    <property type="protein sequence ID" value="KIK79067.1"/>
    <property type="molecule type" value="Genomic_DNA"/>
</dbReference>
<reference evidence="1 2" key="1">
    <citation type="submission" date="2014-04" db="EMBL/GenBank/DDBJ databases">
        <authorList>
            <consortium name="DOE Joint Genome Institute"/>
            <person name="Kuo A."/>
            <person name="Kohler A."/>
            <person name="Jargeat P."/>
            <person name="Nagy L.G."/>
            <person name="Floudas D."/>
            <person name="Copeland A."/>
            <person name="Barry K.W."/>
            <person name="Cichocki N."/>
            <person name="Veneault-Fourrey C."/>
            <person name="LaButti K."/>
            <person name="Lindquist E.A."/>
            <person name="Lipzen A."/>
            <person name="Lundell T."/>
            <person name="Morin E."/>
            <person name="Murat C."/>
            <person name="Sun H."/>
            <person name="Tunlid A."/>
            <person name="Henrissat B."/>
            <person name="Grigoriev I.V."/>
            <person name="Hibbett D.S."/>
            <person name="Martin F."/>
            <person name="Nordberg H.P."/>
            <person name="Cantor M.N."/>
            <person name="Hua S.X."/>
        </authorList>
    </citation>
    <scope>NUCLEOTIDE SEQUENCE [LARGE SCALE GENOMIC DNA]</scope>
    <source>
        <strain evidence="1 2">Ve08.2h10</strain>
    </source>
</reference>
<sequence>MHARRRTNTPVEFEGPFVVGNPTCLALSITVGLPSRRFCKRTDKSPDKPLVSLPAS</sequence>
<proteinExistence type="predicted"/>